<feature type="transmembrane region" description="Helical" evidence="1">
    <location>
        <begin position="60"/>
        <end position="79"/>
    </location>
</feature>
<keyword evidence="1" id="KW-0472">Membrane</keyword>
<dbReference type="EMBL" id="QFQJ01000067">
    <property type="protein sequence ID" value="PZQ87497.1"/>
    <property type="molecule type" value="Genomic_DNA"/>
</dbReference>
<proteinExistence type="predicted"/>
<reference evidence="2 3" key="1">
    <citation type="submission" date="2017-11" db="EMBL/GenBank/DDBJ databases">
        <title>Infants hospitalized years apart are colonized by the same room-sourced microbial strains.</title>
        <authorList>
            <person name="Brooks B."/>
            <person name="Olm M.R."/>
            <person name="Firek B.A."/>
            <person name="Baker R."/>
            <person name="Thomas B.C."/>
            <person name="Morowitz M.J."/>
            <person name="Banfield J.F."/>
        </authorList>
    </citation>
    <scope>NUCLEOTIDE SEQUENCE [LARGE SCALE GENOMIC DNA]</scope>
    <source>
        <strain evidence="2">S2_003_000_R3_20</strain>
    </source>
</reference>
<keyword evidence="1" id="KW-1133">Transmembrane helix</keyword>
<organism evidence="2 3">
    <name type="scientific">Acinetobacter johnsonii</name>
    <dbReference type="NCBI Taxonomy" id="40214"/>
    <lineage>
        <taxon>Bacteria</taxon>
        <taxon>Pseudomonadati</taxon>
        <taxon>Pseudomonadota</taxon>
        <taxon>Gammaproteobacteria</taxon>
        <taxon>Moraxellales</taxon>
        <taxon>Moraxellaceae</taxon>
        <taxon>Acinetobacter</taxon>
    </lineage>
</organism>
<sequence>MKLIDNWKQAWKLKSVQVGALSAFFYVFMYAAFEFLWQFGTYFPQVWAVVPEEIKQLMPHSWVAWLGFLSSVLGVFARLKAQPELHGESDESNPN</sequence>
<dbReference type="Pfam" id="PF25612">
    <property type="entry name" value="DUF7940"/>
    <property type="match status" value="1"/>
</dbReference>
<dbReference type="Proteomes" id="UP000249282">
    <property type="component" value="Unassembled WGS sequence"/>
</dbReference>
<dbReference type="AlphaFoldDB" id="A0A2W5SX78"/>
<dbReference type="InterPro" id="IPR057700">
    <property type="entry name" value="DUF7940"/>
</dbReference>
<comment type="caution">
    <text evidence="2">The sequence shown here is derived from an EMBL/GenBank/DDBJ whole genome shotgun (WGS) entry which is preliminary data.</text>
</comment>
<evidence type="ECO:0008006" key="4">
    <source>
        <dbReference type="Google" id="ProtNLM"/>
    </source>
</evidence>
<name>A0A2W5SX78_ACIJO</name>
<keyword evidence="1" id="KW-0812">Transmembrane</keyword>
<feature type="transmembrane region" description="Helical" evidence="1">
    <location>
        <begin position="21"/>
        <end position="40"/>
    </location>
</feature>
<evidence type="ECO:0000313" key="2">
    <source>
        <dbReference type="EMBL" id="PZQ87497.1"/>
    </source>
</evidence>
<evidence type="ECO:0000256" key="1">
    <source>
        <dbReference type="SAM" id="Phobius"/>
    </source>
</evidence>
<accession>A0A2W5SX78</accession>
<protein>
    <recommendedName>
        <fullName evidence="4">Holin</fullName>
    </recommendedName>
</protein>
<gene>
    <name evidence="2" type="ORF">DI542_11865</name>
</gene>
<evidence type="ECO:0000313" key="3">
    <source>
        <dbReference type="Proteomes" id="UP000249282"/>
    </source>
</evidence>